<keyword evidence="3" id="KW-0614">Plasmid</keyword>
<dbReference type="InterPro" id="IPR000644">
    <property type="entry name" value="CBS_dom"/>
</dbReference>
<reference evidence="2 4" key="1">
    <citation type="submission" date="2020-06" db="EMBL/GenBank/DDBJ databases">
        <title>Anoxygenic phototrophic Chloroflexota member uses a Type I reaction center.</title>
        <authorList>
            <person name="Tsuji J.M."/>
            <person name="Shaw N.A."/>
            <person name="Nagashima S."/>
            <person name="Venkiteswaran J."/>
            <person name="Schiff S.L."/>
            <person name="Hanada S."/>
            <person name="Tank M."/>
            <person name="Neufeld J.D."/>
        </authorList>
    </citation>
    <scope>NUCLEOTIDE SEQUENCE [LARGE SCALE GENOMIC DNA]</scope>
    <source>
        <strain evidence="2">L227-S17</strain>
    </source>
</reference>
<geneLocation type="plasmid" evidence="3 5">
    <name>unnamed3</name>
</geneLocation>
<protein>
    <submittedName>
        <fullName evidence="2">CBS domain-containing protein</fullName>
    </submittedName>
</protein>
<gene>
    <name evidence="2" type="ORF">HXX08_25030</name>
    <name evidence="3" type="ORF">OZ401_005080</name>
</gene>
<feature type="domain" description="CBS" evidence="1">
    <location>
        <begin position="108"/>
        <end position="149"/>
    </location>
</feature>
<evidence type="ECO:0000313" key="5">
    <source>
        <dbReference type="Proteomes" id="UP001431572"/>
    </source>
</evidence>
<dbReference type="Proteomes" id="UP000521676">
    <property type="component" value="Unassembled WGS sequence"/>
</dbReference>
<dbReference type="Gene3D" id="3.10.580.10">
    <property type="entry name" value="CBS-domain"/>
    <property type="match status" value="1"/>
</dbReference>
<dbReference type="Pfam" id="PF00571">
    <property type="entry name" value="CBS"/>
    <property type="match status" value="2"/>
</dbReference>
<evidence type="ECO:0000313" key="4">
    <source>
        <dbReference type="Proteomes" id="UP000521676"/>
    </source>
</evidence>
<evidence type="ECO:0000259" key="1">
    <source>
        <dbReference type="Pfam" id="PF00571"/>
    </source>
</evidence>
<accession>A0A8T7MAH9</accession>
<evidence type="ECO:0000313" key="2">
    <source>
        <dbReference type="EMBL" id="NWJ49135.1"/>
    </source>
</evidence>
<dbReference type="EMBL" id="JACATZ010000004">
    <property type="protein sequence ID" value="NWJ49135.1"/>
    <property type="molecule type" value="Genomic_DNA"/>
</dbReference>
<dbReference type="InterPro" id="IPR046342">
    <property type="entry name" value="CBS_dom_sf"/>
</dbReference>
<dbReference type="SUPFAM" id="SSF54631">
    <property type="entry name" value="CBS-domain pair"/>
    <property type="match status" value="1"/>
</dbReference>
<organism evidence="2 4">
    <name type="scientific">Candidatus Chlorohelix allophototropha</name>
    <dbReference type="NCBI Taxonomy" id="3003348"/>
    <lineage>
        <taxon>Bacteria</taxon>
        <taxon>Bacillati</taxon>
        <taxon>Chloroflexota</taxon>
        <taxon>Chloroflexia</taxon>
        <taxon>Candidatus Chloroheliales</taxon>
        <taxon>Candidatus Chloroheliaceae</taxon>
        <taxon>Candidatus Chlorohelix</taxon>
    </lineage>
</organism>
<reference evidence="3" key="2">
    <citation type="journal article" date="2024" name="Nature">
        <title>Anoxygenic phototroph of the Chloroflexota uses a type I reaction centre.</title>
        <authorList>
            <person name="Tsuji J.M."/>
            <person name="Shaw N.A."/>
            <person name="Nagashima S."/>
            <person name="Venkiteswaran J.J."/>
            <person name="Schiff S.L."/>
            <person name="Watanabe T."/>
            <person name="Fukui M."/>
            <person name="Hanada S."/>
            <person name="Tank M."/>
            <person name="Neufeld J.D."/>
        </authorList>
    </citation>
    <scope>NUCLEOTIDE SEQUENCE</scope>
    <source>
        <strain evidence="3">L227-S17</strain>
        <plasmid evidence="3 5">unnamed3</plasmid>
    </source>
</reference>
<dbReference type="EMBL" id="CP128403">
    <property type="protein sequence ID" value="WJW70444.1"/>
    <property type="molecule type" value="Genomic_DNA"/>
</dbReference>
<feature type="domain" description="CBS" evidence="1">
    <location>
        <begin position="184"/>
        <end position="229"/>
    </location>
</feature>
<proteinExistence type="predicted"/>
<keyword evidence="5" id="KW-1185">Reference proteome</keyword>
<sequence length="235" mass="27596">MKAEDQDLIERFEIAYNNIDKQLREKLEDQIDATFSVLVWEYAQKFPFWKYQATLQQYGKLRNSLVHQHYKKHEYLAVPLLETVLNIEFILATLENPPLVYPDYQAEVMRLSINDNLKRIFDLIANLNYSQFPIYDDSDFIGLLTENGLSRGLAQFRQDDTIQFSDISIRDLLSKEETTNNYGFISRRTLFAEAARLFRENTKLEALFITETGRKTEGLLGIITRWDIVNPKRPA</sequence>
<evidence type="ECO:0000313" key="3">
    <source>
        <dbReference type="EMBL" id="WJW70444.1"/>
    </source>
</evidence>
<dbReference type="RefSeq" id="WP_341472311.1">
    <property type="nucleotide sequence ID" value="NZ_CP128403.1"/>
</dbReference>
<dbReference type="AlphaFoldDB" id="A0A8T7MAH9"/>
<dbReference type="Proteomes" id="UP001431572">
    <property type="component" value="Plasmid unnamed3"/>
</dbReference>
<name>A0A8T7MAH9_9CHLR</name>